<dbReference type="InterPro" id="IPR036388">
    <property type="entry name" value="WH-like_DNA-bd_sf"/>
</dbReference>
<dbReference type="InterPro" id="IPR014757">
    <property type="entry name" value="Tscrpt_reg_IclR_C"/>
</dbReference>
<dbReference type="eggNOG" id="COG1414">
    <property type="taxonomic scope" value="Bacteria"/>
</dbReference>
<dbReference type="GO" id="GO:0003700">
    <property type="term" value="F:DNA-binding transcription factor activity"/>
    <property type="evidence" value="ECO:0007669"/>
    <property type="project" value="TreeGrafter"/>
</dbReference>
<dbReference type="Proteomes" id="UP000019276">
    <property type="component" value="Unassembled WGS sequence"/>
</dbReference>
<dbReference type="Pfam" id="PF01614">
    <property type="entry name" value="IclR_C"/>
    <property type="match status" value="1"/>
</dbReference>
<gene>
    <name evidence="6" type="ORF">DS2_12884</name>
</gene>
<dbReference type="AlphaFoldDB" id="W7Q9D0"/>
<proteinExistence type="predicted"/>
<evidence type="ECO:0000256" key="3">
    <source>
        <dbReference type="ARBA" id="ARBA00023163"/>
    </source>
</evidence>
<dbReference type="PANTHER" id="PTHR30136">
    <property type="entry name" value="HELIX-TURN-HELIX TRANSCRIPTIONAL REGULATOR, ICLR FAMILY"/>
    <property type="match status" value="1"/>
</dbReference>
<keyword evidence="1" id="KW-0805">Transcription regulation</keyword>
<dbReference type="GO" id="GO:0003677">
    <property type="term" value="F:DNA binding"/>
    <property type="evidence" value="ECO:0007669"/>
    <property type="project" value="UniProtKB-KW"/>
</dbReference>
<dbReference type="InterPro" id="IPR005471">
    <property type="entry name" value="Tscrpt_reg_IclR_N"/>
</dbReference>
<dbReference type="Pfam" id="PF09339">
    <property type="entry name" value="HTH_IclR"/>
    <property type="match status" value="1"/>
</dbReference>
<dbReference type="InterPro" id="IPR050707">
    <property type="entry name" value="HTH_MetabolicPath_Reg"/>
</dbReference>
<dbReference type="RefSeq" id="WP_035015221.1">
    <property type="nucleotide sequence ID" value="NZ_ARZY01000024.1"/>
</dbReference>
<dbReference type="PROSITE" id="PS51078">
    <property type="entry name" value="ICLR_ED"/>
    <property type="match status" value="1"/>
</dbReference>
<dbReference type="PANTHER" id="PTHR30136:SF7">
    <property type="entry name" value="HTH-TYPE TRANSCRIPTIONAL REGULATOR KDGR-RELATED"/>
    <property type="match status" value="1"/>
</dbReference>
<dbReference type="GO" id="GO:0045892">
    <property type="term" value="P:negative regulation of DNA-templated transcription"/>
    <property type="evidence" value="ECO:0007669"/>
    <property type="project" value="TreeGrafter"/>
</dbReference>
<protein>
    <recommendedName>
        <fullName evidence="8">IclR family transcriptional regulator</fullName>
    </recommendedName>
</protein>
<dbReference type="STRING" id="1328313.DS2_12884"/>
<evidence type="ECO:0000256" key="1">
    <source>
        <dbReference type="ARBA" id="ARBA00023015"/>
    </source>
</evidence>
<evidence type="ECO:0000256" key="2">
    <source>
        <dbReference type="ARBA" id="ARBA00023125"/>
    </source>
</evidence>
<dbReference type="SUPFAM" id="SSF55781">
    <property type="entry name" value="GAF domain-like"/>
    <property type="match status" value="1"/>
</dbReference>
<dbReference type="PATRIC" id="fig|1328313.3.peg.2628"/>
<feature type="domain" description="IclR-ED" evidence="5">
    <location>
        <begin position="79"/>
        <end position="242"/>
    </location>
</feature>
<dbReference type="SUPFAM" id="SSF46785">
    <property type="entry name" value="Winged helix' DNA-binding domain"/>
    <property type="match status" value="1"/>
</dbReference>
<dbReference type="InterPro" id="IPR036390">
    <property type="entry name" value="WH_DNA-bd_sf"/>
</dbReference>
<evidence type="ECO:0000259" key="4">
    <source>
        <dbReference type="PROSITE" id="PS51077"/>
    </source>
</evidence>
<dbReference type="Gene3D" id="3.30.450.40">
    <property type="match status" value="2"/>
</dbReference>
<comment type="caution">
    <text evidence="6">The sequence shown here is derived from an EMBL/GenBank/DDBJ whole genome shotgun (WGS) entry which is preliminary data.</text>
</comment>
<dbReference type="SMART" id="SM00346">
    <property type="entry name" value="HTH_ICLR"/>
    <property type="match status" value="1"/>
</dbReference>
<evidence type="ECO:0000313" key="7">
    <source>
        <dbReference type="Proteomes" id="UP000019276"/>
    </source>
</evidence>
<feature type="domain" description="HTH iclR-type" evidence="4">
    <location>
        <begin position="16"/>
        <end position="78"/>
    </location>
</feature>
<evidence type="ECO:0008006" key="8">
    <source>
        <dbReference type="Google" id="ProtNLM"/>
    </source>
</evidence>
<dbReference type="PROSITE" id="PS51077">
    <property type="entry name" value="HTH_ICLR"/>
    <property type="match status" value="1"/>
</dbReference>
<dbReference type="InterPro" id="IPR029016">
    <property type="entry name" value="GAF-like_dom_sf"/>
</dbReference>
<organism evidence="6 7">
    <name type="scientific">Catenovulum agarivorans DS-2</name>
    <dbReference type="NCBI Taxonomy" id="1328313"/>
    <lineage>
        <taxon>Bacteria</taxon>
        <taxon>Pseudomonadati</taxon>
        <taxon>Pseudomonadota</taxon>
        <taxon>Gammaproteobacteria</taxon>
        <taxon>Alteromonadales</taxon>
        <taxon>Alteromonadaceae</taxon>
        <taxon>Catenovulum</taxon>
    </lineage>
</organism>
<dbReference type="Gene3D" id="1.10.10.10">
    <property type="entry name" value="Winged helix-like DNA-binding domain superfamily/Winged helix DNA-binding domain"/>
    <property type="match status" value="1"/>
</dbReference>
<dbReference type="EMBL" id="ARZY01000024">
    <property type="protein sequence ID" value="EWH09429.1"/>
    <property type="molecule type" value="Genomic_DNA"/>
</dbReference>
<keyword evidence="2" id="KW-0238">DNA-binding</keyword>
<sequence length="243" mass="27349">MEKEKKQPKSDVKYTAPALEKGLDIIELLSKEPDGLRLKDIGGKLEKSVSEIFRMVSVLERRDYLSFDPSTDQYSLSLKLFEVAFDNMPVNSLARSAGAIMEKLAQETGQPCYLAMAYKNQAMVIQQKDAPLDWLICARLGARFDLEVCCPGKLMLAYQDTPCDKDEEFARIRKQGYMQMNSPFLTGVEEIAFPIFDRLDQVTASLVINYINHPGSEQICDIQHAISKGQLAAIRISDKIKVS</sequence>
<evidence type="ECO:0000313" key="6">
    <source>
        <dbReference type="EMBL" id="EWH09429.1"/>
    </source>
</evidence>
<keyword evidence="3" id="KW-0804">Transcription</keyword>
<keyword evidence="7" id="KW-1185">Reference proteome</keyword>
<dbReference type="OrthoDB" id="9807558at2"/>
<name>W7Q9D0_9ALTE</name>
<accession>W7Q9D0</accession>
<evidence type="ECO:0000259" key="5">
    <source>
        <dbReference type="PROSITE" id="PS51078"/>
    </source>
</evidence>
<reference evidence="6 7" key="1">
    <citation type="journal article" date="2014" name="Genome Announc.">
        <title>Draft Genome Sequence of the Agar-Degrading Bacterium Catenovulum sp. Strain DS-2, Isolated from Intestines of Haliotis diversicolor.</title>
        <authorList>
            <person name="Shan D."/>
            <person name="Li X."/>
            <person name="Gu Z."/>
            <person name="Wei G."/>
            <person name="Gao Z."/>
            <person name="Shao Z."/>
        </authorList>
    </citation>
    <scope>NUCLEOTIDE SEQUENCE [LARGE SCALE GENOMIC DNA]</scope>
    <source>
        <strain evidence="6 7">DS-2</strain>
    </source>
</reference>